<protein>
    <submittedName>
        <fullName evidence="6">Glycoside hydrolase family 28</fullName>
    </submittedName>
</protein>
<evidence type="ECO:0000256" key="3">
    <source>
        <dbReference type="ARBA" id="ARBA00023295"/>
    </source>
</evidence>
<dbReference type="Gene3D" id="2.160.20.10">
    <property type="entry name" value="Single-stranded right-handed beta-helix, Pectin lyase-like"/>
    <property type="match status" value="1"/>
</dbReference>
<evidence type="ECO:0000256" key="5">
    <source>
        <dbReference type="SAM" id="SignalP"/>
    </source>
</evidence>
<organism evidence="6">
    <name type="scientific">Aretaon asperrimus</name>
    <name type="common">thorny stick insect</name>
    <dbReference type="NCBI Taxonomy" id="173775"/>
    <lineage>
        <taxon>Eukaryota</taxon>
        <taxon>Metazoa</taxon>
        <taxon>Ecdysozoa</taxon>
        <taxon>Arthropoda</taxon>
        <taxon>Hexapoda</taxon>
        <taxon>Insecta</taxon>
        <taxon>Pterygota</taxon>
        <taxon>Neoptera</taxon>
        <taxon>Polyneoptera</taxon>
        <taxon>Phasmatodea</taxon>
        <taxon>Verophasmatodea</taxon>
        <taxon>Areolatae</taxon>
        <taxon>Bacilloidea</taxon>
        <taxon>Heteropterygidae</taxon>
        <taxon>Obriminae</taxon>
        <taxon>Obrimini</taxon>
        <taxon>Aretaon</taxon>
    </lineage>
</organism>
<evidence type="ECO:0000256" key="1">
    <source>
        <dbReference type="ARBA" id="ARBA00008834"/>
    </source>
</evidence>
<sequence length="412" mass="43954">MQLQSLCFLGTLTILALVHVGTARDLRNVTEPKYPPICTTLKAGGKDDTKIIQNALDTCAKGKAVALSSGAYYSGPLTIPSGVSLVVDSGATLAAIPDPALYDRGTKTCGTIDDLGSGCKPIITINGATGSGIYGKGTINGRGDTKMIGSNITWWHLARNALAVHKQQNNPMLIYINNSVDITLYQITLINSPLFHVQSSLTYGFTVWGITINTVGSALNSDGVDPTGSYNVTIAHCNISTGDDNIAISSLHAHTQHISVINNYFGHGNAMAIGSGAIYGVSNVTVSGLTLNNVRYGLYIKSNTLNGGLVTNITYDNICIYNSPWPITLDTKYYRKTGNHTPEFRNIFFNNIRVLTNGTFIFHGVSKTVPVKVSMENVHVTKGSKMSISNAEIHGTWVEDASGSHCGSYGNN</sequence>
<name>A0A191XSX7_9NEOP</name>
<keyword evidence="3 4" id="KW-0326">Glycosidase</keyword>
<dbReference type="GO" id="GO:0004650">
    <property type="term" value="F:polygalacturonase activity"/>
    <property type="evidence" value="ECO:0007669"/>
    <property type="project" value="InterPro"/>
</dbReference>
<feature type="signal peptide" evidence="5">
    <location>
        <begin position="1"/>
        <end position="23"/>
    </location>
</feature>
<dbReference type="InterPro" id="IPR000743">
    <property type="entry name" value="Glyco_hydro_28"/>
</dbReference>
<accession>A0A191XSX7</accession>
<dbReference type="PANTHER" id="PTHR31339">
    <property type="entry name" value="PECTIN LYASE-RELATED"/>
    <property type="match status" value="1"/>
</dbReference>
<evidence type="ECO:0000313" key="6">
    <source>
        <dbReference type="EMBL" id="ANJ43581.1"/>
    </source>
</evidence>
<evidence type="ECO:0000256" key="2">
    <source>
        <dbReference type="ARBA" id="ARBA00022801"/>
    </source>
</evidence>
<keyword evidence="5" id="KW-0732">Signal</keyword>
<keyword evidence="2 4" id="KW-0378">Hydrolase</keyword>
<evidence type="ECO:0000256" key="4">
    <source>
        <dbReference type="RuleBase" id="RU361169"/>
    </source>
</evidence>
<dbReference type="InterPro" id="IPR012334">
    <property type="entry name" value="Pectin_lyas_fold"/>
</dbReference>
<dbReference type="EMBL" id="KT921908">
    <property type="protein sequence ID" value="ANJ43581.1"/>
    <property type="molecule type" value="mRNA"/>
</dbReference>
<feature type="chain" id="PRO_5008249575" evidence="5">
    <location>
        <begin position="24"/>
        <end position="412"/>
    </location>
</feature>
<dbReference type="SUPFAM" id="SSF51126">
    <property type="entry name" value="Pectin lyase-like"/>
    <property type="match status" value="1"/>
</dbReference>
<dbReference type="PANTHER" id="PTHR31339:SF9">
    <property type="entry name" value="PLASMIN AND FIBRONECTIN-BINDING PROTEIN A"/>
    <property type="match status" value="1"/>
</dbReference>
<dbReference type="GO" id="GO:0005975">
    <property type="term" value="P:carbohydrate metabolic process"/>
    <property type="evidence" value="ECO:0007669"/>
    <property type="project" value="InterPro"/>
</dbReference>
<dbReference type="SMART" id="SM00710">
    <property type="entry name" value="PbH1"/>
    <property type="match status" value="3"/>
</dbReference>
<dbReference type="InterPro" id="IPR011050">
    <property type="entry name" value="Pectin_lyase_fold/virulence"/>
</dbReference>
<reference evidence="6" key="1">
    <citation type="journal article" date="2016" name="Sci. Rep.">
        <title>Horizontal Gene Transfer of Pectinases from Bacteria Preceded the Diversification of Stick and Leaf Insects.</title>
        <authorList>
            <person name="Shelomi M."/>
            <person name="Danchin E.G."/>
            <person name="Heckel D."/>
            <person name="Wipfler B."/>
            <person name="Bradler S."/>
            <person name="Zhou X."/>
            <person name="Pauchet Y."/>
        </authorList>
    </citation>
    <scope>NUCLEOTIDE SEQUENCE</scope>
    <source>
        <strain evidence="6">AAS12-4</strain>
        <tissue evidence="6">Midgut</tissue>
    </source>
</reference>
<dbReference type="Pfam" id="PF00295">
    <property type="entry name" value="Glyco_hydro_28"/>
    <property type="match status" value="1"/>
</dbReference>
<proteinExistence type="evidence at transcript level"/>
<dbReference type="AlphaFoldDB" id="A0A191XSX7"/>
<dbReference type="InterPro" id="IPR006626">
    <property type="entry name" value="PbH1"/>
</dbReference>
<dbReference type="InterPro" id="IPR051801">
    <property type="entry name" value="GH28_Enzymes"/>
</dbReference>
<comment type="similarity">
    <text evidence="1 4">Belongs to the glycosyl hydrolase 28 family.</text>
</comment>